<organism evidence="4">
    <name type="scientific">marine sediment metagenome</name>
    <dbReference type="NCBI Taxonomy" id="412755"/>
    <lineage>
        <taxon>unclassified sequences</taxon>
        <taxon>metagenomes</taxon>
        <taxon>ecological metagenomes</taxon>
    </lineage>
</organism>
<dbReference type="EMBL" id="LAZR01028199">
    <property type="protein sequence ID" value="KKL63361.1"/>
    <property type="molecule type" value="Genomic_DNA"/>
</dbReference>
<proteinExistence type="predicted"/>
<gene>
    <name evidence="4" type="ORF">LCGC14_2175860</name>
</gene>
<protein>
    <recommendedName>
        <fullName evidence="3">Phage capsid-like C-terminal domain-containing protein</fullName>
    </recommendedName>
</protein>
<feature type="domain" description="Phage capsid-like C-terminal" evidence="3">
    <location>
        <begin position="141"/>
        <end position="411"/>
    </location>
</feature>
<dbReference type="Pfam" id="PF05065">
    <property type="entry name" value="Phage_capsid"/>
    <property type="match status" value="1"/>
</dbReference>
<evidence type="ECO:0000256" key="2">
    <source>
        <dbReference type="ARBA" id="ARBA00022844"/>
    </source>
</evidence>
<dbReference type="AlphaFoldDB" id="A0A0F9EAZ4"/>
<dbReference type="GO" id="GO:0044423">
    <property type="term" value="C:virion component"/>
    <property type="evidence" value="ECO:0007669"/>
    <property type="project" value="UniProtKB-KW"/>
</dbReference>
<dbReference type="Gene3D" id="3.30.2320.10">
    <property type="entry name" value="hypothetical protein PF0899 domain"/>
    <property type="match status" value="1"/>
</dbReference>
<comment type="subcellular location">
    <subcellularLocation>
        <location evidence="1">Virion</location>
    </subcellularLocation>
</comment>
<dbReference type="SUPFAM" id="SSF56563">
    <property type="entry name" value="Major capsid protein gp5"/>
    <property type="match status" value="1"/>
</dbReference>
<sequence>MFSKTQELREKRAALIAQAGQILEGVEKDKREWKADEAKEFDGLHAEAAKIKTTYERIERQLVQEEELKTPEKARVGIVPAGKASVEDEAYKAEYRVAFDRYLRYGLGELSPEHRAVLNTGYQKIEGAEGRALSVGTTTAGGFTVPEDTSMYAKIETALKQFGGVRANAEVIRSATGAALDIPTSNDTAQTGEIIAENAAHNEQDVVFAQLTLDAYLYSSKMVKVSAQLLQDTAIDIESWLGQRLGERLGRIQNSHFTVGTGSSQPNGVVTASTQGKVGTTGQTTSIIWEDLVDLYHSVDAAYRSNAKWMMNDLSVAKLKKLKDVTNERPLWSPNLREGEPELLLGKQIITNNDVVVMAANAKSVLFGDFSKYLIRDVKGITVLRLAERYAEFLQVAFLAFLRTDGDLLDAGTAPIKHYANSAT</sequence>
<comment type="caution">
    <text evidence="4">The sequence shown here is derived from an EMBL/GenBank/DDBJ whole genome shotgun (WGS) entry which is preliminary data.</text>
</comment>
<dbReference type="Gene3D" id="3.30.2400.10">
    <property type="entry name" value="Major capsid protein gp5"/>
    <property type="match status" value="1"/>
</dbReference>
<evidence type="ECO:0000256" key="1">
    <source>
        <dbReference type="ARBA" id="ARBA00004328"/>
    </source>
</evidence>
<evidence type="ECO:0000313" key="4">
    <source>
        <dbReference type="EMBL" id="KKL63361.1"/>
    </source>
</evidence>
<dbReference type="NCBIfam" id="TIGR01554">
    <property type="entry name" value="major_cap_HK97"/>
    <property type="match status" value="1"/>
</dbReference>
<accession>A0A0F9EAZ4</accession>
<dbReference type="InterPro" id="IPR054612">
    <property type="entry name" value="Phage_capsid-like_C"/>
</dbReference>
<reference evidence="4" key="1">
    <citation type="journal article" date="2015" name="Nature">
        <title>Complex archaea that bridge the gap between prokaryotes and eukaryotes.</title>
        <authorList>
            <person name="Spang A."/>
            <person name="Saw J.H."/>
            <person name="Jorgensen S.L."/>
            <person name="Zaremba-Niedzwiedzka K."/>
            <person name="Martijn J."/>
            <person name="Lind A.E."/>
            <person name="van Eijk R."/>
            <person name="Schleper C."/>
            <person name="Guy L."/>
            <person name="Ettema T.J."/>
        </authorList>
    </citation>
    <scope>NUCLEOTIDE SEQUENCE</scope>
</reference>
<name>A0A0F9EAZ4_9ZZZZ</name>
<dbReference type="InterPro" id="IPR024455">
    <property type="entry name" value="Phage_capsid"/>
</dbReference>
<keyword evidence="2" id="KW-0946">Virion</keyword>
<evidence type="ECO:0000259" key="3">
    <source>
        <dbReference type="Pfam" id="PF05065"/>
    </source>
</evidence>